<accession>A0A2K3L2K8</accession>
<dbReference type="Gene3D" id="1.25.40.10">
    <property type="entry name" value="Tetratricopeptide repeat domain"/>
    <property type="match status" value="2"/>
</dbReference>
<dbReference type="GO" id="GO:0008380">
    <property type="term" value="P:RNA splicing"/>
    <property type="evidence" value="ECO:0007669"/>
    <property type="project" value="InterPro"/>
</dbReference>
<dbReference type="InterPro" id="IPR044578">
    <property type="entry name" value="BIR6-like"/>
</dbReference>
<dbReference type="STRING" id="57577.A0A2K3L2K8"/>
<evidence type="ECO:0000313" key="3">
    <source>
        <dbReference type="EMBL" id="PNX72765.1"/>
    </source>
</evidence>
<dbReference type="PANTHER" id="PTHR47003">
    <property type="entry name" value="OS01G0970900 PROTEIN"/>
    <property type="match status" value="1"/>
</dbReference>
<dbReference type="EMBL" id="ASHM01025078">
    <property type="protein sequence ID" value="PNX72765.1"/>
    <property type="molecule type" value="Genomic_DNA"/>
</dbReference>
<evidence type="ECO:0000313" key="4">
    <source>
        <dbReference type="Proteomes" id="UP000236291"/>
    </source>
</evidence>
<dbReference type="InterPro" id="IPR011990">
    <property type="entry name" value="TPR-like_helical_dom_sf"/>
</dbReference>
<dbReference type="AlphaFoldDB" id="A0A2K3L2K8"/>
<protein>
    <recommendedName>
        <fullName evidence="5">Pentatricopeptide repeat-containing protein mitochondrial-like</fullName>
    </recommendedName>
</protein>
<evidence type="ECO:0000256" key="1">
    <source>
        <dbReference type="ARBA" id="ARBA00022737"/>
    </source>
</evidence>
<organism evidence="3 4">
    <name type="scientific">Trifolium pratense</name>
    <name type="common">Red clover</name>
    <dbReference type="NCBI Taxonomy" id="57577"/>
    <lineage>
        <taxon>Eukaryota</taxon>
        <taxon>Viridiplantae</taxon>
        <taxon>Streptophyta</taxon>
        <taxon>Embryophyta</taxon>
        <taxon>Tracheophyta</taxon>
        <taxon>Spermatophyta</taxon>
        <taxon>Magnoliopsida</taxon>
        <taxon>eudicotyledons</taxon>
        <taxon>Gunneridae</taxon>
        <taxon>Pentapetalae</taxon>
        <taxon>rosids</taxon>
        <taxon>fabids</taxon>
        <taxon>Fabales</taxon>
        <taxon>Fabaceae</taxon>
        <taxon>Papilionoideae</taxon>
        <taxon>50 kb inversion clade</taxon>
        <taxon>NPAAA clade</taxon>
        <taxon>Hologalegina</taxon>
        <taxon>IRL clade</taxon>
        <taxon>Trifolieae</taxon>
        <taxon>Trifolium</taxon>
    </lineage>
</organism>
<dbReference type="PANTHER" id="PTHR47003:SF3">
    <property type="entry name" value="SMALL RIBOSOMAL SUBUNIT PROTEIN MS81 (RPPR8)"/>
    <property type="match status" value="1"/>
</dbReference>
<gene>
    <name evidence="3" type="ORF">L195_g028660</name>
</gene>
<reference evidence="3 4" key="2">
    <citation type="journal article" date="2017" name="Front. Plant Sci.">
        <title>Gene Classification and Mining of Molecular Markers Useful in Red Clover (Trifolium pratense) Breeding.</title>
        <authorList>
            <person name="Istvanek J."/>
            <person name="Dluhosova J."/>
            <person name="Dluhos P."/>
            <person name="Patkova L."/>
            <person name="Nedelnik J."/>
            <person name="Repkova J."/>
        </authorList>
    </citation>
    <scope>NUCLEOTIDE SEQUENCE [LARGE SCALE GENOMIC DNA]</scope>
    <source>
        <strain evidence="4">cv. Tatra</strain>
        <tissue evidence="3">Young leaves</tissue>
    </source>
</reference>
<dbReference type="PROSITE" id="PS51375">
    <property type="entry name" value="PPR"/>
    <property type="match status" value="1"/>
</dbReference>
<dbReference type="InterPro" id="IPR002885">
    <property type="entry name" value="PPR_rpt"/>
</dbReference>
<sequence length="654" mass="74154">MRNQWRLLHLLLRNHHKIPNQSQVLRSFSSIPLRFTTNQSKFPINPSFRNFSSEPVLANVDSDHSVIVDIFSKSRDLNDVKNQLDSNQLSINHDVVNAVLRKLDSDPDSARRFFQWVLENHPERLSSKSYNQLLGVLGINGVVEEFWDLVGVMKKKGFGVSKWVKDRTLDYFEKNGMNGDALKLKELFDNDTVERKFTNLCRIVRNNVWSDDVEKEIRDLNVGFSSELVKLVLENLGSEPNKALIFFRWVEESGVFKHDGCTYNAMARVLGREDSIDRFWKLVGDMRSAGFEMEVETFVKVLGRFCKRKMIKDAVELYEFAMAGADKPSPPCFTFLLRKVVSSKELDMGLFSRVVKVFTGNGNALTDSMADAVLKSLTSVGKIGQWNKVLKEMEDSGFVASGSLRSKIAFRLGATGNKEQANEFVNRIEAYGSHPDHKMRQSLVEGHCVGGNLDKAFDSFKEMVEKEGVESVGYTFDLLMNSYCQMNRAKDACEILCQWVNEKELKPRHSTYKLLVTNLLAQGGFTDALNILTLMKDHGFPPFTEPLIEHISKRGSGDDAVLLLEAMTSKYIPPKPRTIDEVIQLNRELMASKKFPSTSVYHVLFNAFFKQGRHEEAQNFLSKCPSHIRNDADVLDLFCSMNSKEASDSGLLAA</sequence>
<reference evidence="3 4" key="1">
    <citation type="journal article" date="2014" name="Am. J. Bot.">
        <title>Genome assembly and annotation for red clover (Trifolium pratense; Fabaceae).</title>
        <authorList>
            <person name="Istvanek J."/>
            <person name="Jaros M."/>
            <person name="Krenek A."/>
            <person name="Repkova J."/>
        </authorList>
    </citation>
    <scope>NUCLEOTIDE SEQUENCE [LARGE SCALE GENOMIC DNA]</scope>
    <source>
        <strain evidence="4">cv. Tatra</strain>
        <tissue evidence="3">Young leaves</tissue>
    </source>
</reference>
<name>A0A2K3L2K8_TRIPR</name>
<evidence type="ECO:0000256" key="2">
    <source>
        <dbReference type="PROSITE-ProRule" id="PRU00708"/>
    </source>
</evidence>
<keyword evidence="1" id="KW-0677">Repeat</keyword>
<dbReference type="NCBIfam" id="TIGR00756">
    <property type="entry name" value="PPR"/>
    <property type="match status" value="1"/>
</dbReference>
<dbReference type="Proteomes" id="UP000236291">
    <property type="component" value="Unassembled WGS sequence"/>
</dbReference>
<dbReference type="Pfam" id="PF01535">
    <property type="entry name" value="PPR"/>
    <property type="match status" value="5"/>
</dbReference>
<comment type="caution">
    <text evidence="3">The sequence shown here is derived from an EMBL/GenBank/DDBJ whole genome shotgun (WGS) entry which is preliminary data.</text>
</comment>
<proteinExistence type="predicted"/>
<evidence type="ECO:0008006" key="5">
    <source>
        <dbReference type="Google" id="ProtNLM"/>
    </source>
</evidence>
<feature type="repeat" description="PPR" evidence="2">
    <location>
        <begin position="259"/>
        <end position="293"/>
    </location>
</feature>